<dbReference type="Gene3D" id="1.10.10.10">
    <property type="entry name" value="Winged helix-like DNA-binding domain superfamily/Winged helix DNA-binding domain"/>
    <property type="match status" value="1"/>
</dbReference>
<accession>A0A4S8N3F7</accession>
<dbReference type="InterPro" id="IPR000792">
    <property type="entry name" value="Tscrpt_reg_LuxR_C"/>
</dbReference>
<keyword evidence="3" id="KW-0804">Transcription</keyword>
<dbReference type="Proteomes" id="UP000307087">
    <property type="component" value="Unassembled WGS sequence"/>
</dbReference>
<keyword evidence="6" id="KW-1185">Reference proteome</keyword>
<organism evidence="5 6">
    <name type="scientific">Nocardioides caeni</name>
    <dbReference type="NCBI Taxonomy" id="574700"/>
    <lineage>
        <taxon>Bacteria</taxon>
        <taxon>Bacillati</taxon>
        <taxon>Actinomycetota</taxon>
        <taxon>Actinomycetes</taxon>
        <taxon>Propionibacteriales</taxon>
        <taxon>Nocardioidaceae</taxon>
        <taxon>Nocardioides</taxon>
    </lineage>
</organism>
<dbReference type="GO" id="GO:0006355">
    <property type="term" value="P:regulation of DNA-templated transcription"/>
    <property type="evidence" value="ECO:0007669"/>
    <property type="project" value="InterPro"/>
</dbReference>
<keyword evidence="1" id="KW-0805">Transcription regulation</keyword>
<sequence length="403" mass="43826">MAHFHSLGRDDRDALGEVGPVALRHHAYSLFQVGRFAEAQRIVDLAISAAGRPWSRNYTLVYGLGLSAFEGRVPAARATASLIDPDKWPHDHAHSYMNALGRIGQATLLLDDFDFDGALAQFDDCEAFLHTAEFWPLINWVFAHARLGLGAVGTETHRLHEAVFAAQPPPGIGDSVATAALLNILAISWFAAGNRKQALDVLKQRQTHNGQLAPAEALSRMTTGNPDAVLRDLPALEARTGHTVRSTLATLTVAAAAAVQTERAEVAATLLRRIAALHECHGPRLQLMYLSSDDLAALRAFASDLGEPAAVAHFAGRVSPGIARWQLVEPATAALSRREQIVLEAMLRFDSRADLAEALHVSEHTVKSQLRSIYKKLGVNNRDAAIERAITLGLFGDRRRELR</sequence>
<evidence type="ECO:0000313" key="5">
    <source>
        <dbReference type="EMBL" id="THV10518.1"/>
    </source>
</evidence>
<dbReference type="PANTHER" id="PTHR44688">
    <property type="entry name" value="DNA-BINDING TRANSCRIPTIONAL ACTIVATOR DEVR_DOSR"/>
    <property type="match status" value="1"/>
</dbReference>
<comment type="caution">
    <text evidence="5">The sequence shown here is derived from an EMBL/GenBank/DDBJ whole genome shotgun (WGS) entry which is preliminary data.</text>
</comment>
<dbReference type="RefSeq" id="WP_136563596.1">
    <property type="nucleotide sequence ID" value="NZ_STGW01000010.1"/>
</dbReference>
<dbReference type="PANTHER" id="PTHR44688:SF16">
    <property type="entry name" value="DNA-BINDING TRANSCRIPTIONAL ACTIVATOR DEVR_DOSR"/>
    <property type="match status" value="1"/>
</dbReference>
<reference evidence="5 6" key="1">
    <citation type="journal article" date="2009" name="Int. J. Syst. Evol. Microbiol.">
        <title>Nocardioides caeni sp. nov., isolated from wastewater.</title>
        <authorList>
            <person name="Yoon J.H."/>
            <person name="Kang S.J."/>
            <person name="Park S."/>
            <person name="Kim W."/>
            <person name="Oh T.K."/>
        </authorList>
    </citation>
    <scope>NUCLEOTIDE SEQUENCE [LARGE SCALE GENOMIC DNA]</scope>
    <source>
        <strain evidence="5 6">DSM 23134</strain>
    </source>
</reference>
<dbReference type="Pfam" id="PF00196">
    <property type="entry name" value="GerE"/>
    <property type="match status" value="1"/>
</dbReference>
<evidence type="ECO:0000256" key="1">
    <source>
        <dbReference type="ARBA" id="ARBA00023015"/>
    </source>
</evidence>
<dbReference type="PROSITE" id="PS50043">
    <property type="entry name" value="HTH_LUXR_2"/>
    <property type="match status" value="1"/>
</dbReference>
<proteinExistence type="predicted"/>
<keyword evidence="2" id="KW-0238">DNA-binding</keyword>
<dbReference type="SUPFAM" id="SSF46894">
    <property type="entry name" value="C-terminal effector domain of the bipartite response regulators"/>
    <property type="match status" value="1"/>
</dbReference>
<feature type="domain" description="HTH luxR-type" evidence="4">
    <location>
        <begin position="328"/>
        <end position="393"/>
    </location>
</feature>
<evidence type="ECO:0000259" key="4">
    <source>
        <dbReference type="PROSITE" id="PS50043"/>
    </source>
</evidence>
<evidence type="ECO:0000256" key="2">
    <source>
        <dbReference type="ARBA" id="ARBA00023125"/>
    </source>
</evidence>
<dbReference type="SMART" id="SM00421">
    <property type="entry name" value="HTH_LUXR"/>
    <property type="match status" value="1"/>
</dbReference>
<dbReference type="EMBL" id="STGW01000010">
    <property type="protein sequence ID" value="THV10518.1"/>
    <property type="molecule type" value="Genomic_DNA"/>
</dbReference>
<name>A0A4S8N3F7_9ACTN</name>
<evidence type="ECO:0000256" key="3">
    <source>
        <dbReference type="ARBA" id="ARBA00023163"/>
    </source>
</evidence>
<dbReference type="CDD" id="cd06170">
    <property type="entry name" value="LuxR_C_like"/>
    <property type="match status" value="1"/>
</dbReference>
<gene>
    <name evidence="5" type="ORF">E9934_14435</name>
</gene>
<dbReference type="InterPro" id="IPR036388">
    <property type="entry name" value="WH-like_DNA-bd_sf"/>
</dbReference>
<protein>
    <submittedName>
        <fullName evidence="5">Response regulator transcription factor</fullName>
    </submittedName>
</protein>
<dbReference type="InterPro" id="IPR016032">
    <property type="entry name" value="Sig_transdc_resp-reg_C-effctor"/>
</dbReference>
<dbReference type="AlphaFoldDB" id="A0A4S8N3F7"/>
<evidence type="ECO:0000313" key="6">
    <source>
        <dbReference type="Proteomes" id="UP000307087"/>
    </source>
</evidence>
<dbReference type="GO" id="GO:0003677">
    <property type="term" value="F:DNA binding"/>
    <property type="evidence" value="ECO:0007669"/>
    <property type="project" value="UniProtKB-KW"/>
</dbReference>